<gene>
    <name evidence="1" type="ORF">PanWU01x14_324540</name>
</gene>
<sequence>MQVGFLLFLNKYPNLLFGKAVSPPVSELTLRLGLPGLPISNFNDQPVLNSGPFTFCGTFLVFRNLLGAHTRSSDKHLKVEVFLGHKTKAKQNNYFLYILC</sequence>
<dbReference type="Proteomes" id="UP000237105">
    <property type="component" value="Unassembled WGS sequence"/>
</dbReference>
<evidence type="ECO:0000313" key="1">
    <source>
        <dbReference type="EMBL" id="PON36901.1"/>
    </source>
</evidence>
<name>A0A2P5AK98_PARAD</name>
<proteinExistence type="predicted"/>
<dbReference type="OrthoDB" id="10290879at2759"/>
<accession>A0A2P5AK98</accession>
<comment type="caution">
    <text evidence="1">The sequence shown here is derived from an EMBL/GenBank/DDBJ whole genome shotgun (WGS) entry which is preliminary data.</text>
</comment>
<organism evidence="1 2">
    <name type="scientific">Parasponia andersonii</name>
    <name type="common">Sponia andersonii</name>
    <dbReference type="NCBI Taxonomy" id="3476"/>
    <lineage>
        <taxon>Eukaryota</taxon>
        <taxon>Viridiplantae</taxon>
        <taxon>Streptophyta</taxon>
        <taxon>Embryophyta</taxon>
        <taxon>Tracheophyta</taxon>
        <taxon>Spermatophyta</taxon>
        <taxon>Magnoliopsida</taxon>
        <taxon>eudicotyledons</taxon>
        <taxon>Gunneridae</taxon>
        <taxon>Pentapetalae</taxon>
        <taxon>rosids</taxon>
        <taxon>fabids</taxon>
        <taxon>Rosales</taxon>
        <taxon>Cannabaceae</taxon>
        <taxon>Parasponia</taxon>
    </lineage>
</organism>
<keyword evidence="2" id="KW-1185">Reference proteome</keyword>
<dbReference type="EMBL" id="JXTB01000549">
    <property type="protein sequence ID" value="PON36901.1"/>
    <property type="molecule type" value="Genomic_DNA"/>
</dbReference>
<dbReference type="AlphaFoldDB" id="A0A2P5AK98"/>
<evidence type="ECO:0000313" key="2">
    <source>
        <dbReference type="Proteomes" id="UP000237105"/>
    </source>
</evidence>
<protein>
    <submittedName>
        <fullName evidence="1">Uncharacterized protein</fullName>
    </submittedName>
</protein>
<reference evidence="2" key="1">
    <citation type="submission" date="2016-06" db="EMBL/GenBank/DDBJ databases">
        <title>Parallel loss of symbiosis genes in relatives of nitrogen-fixing non-legume Parasponia.</title>
        <authorList>
            <person name="Van Velzen R."/>
            <person name="Holmer R."/>
            <person name="Bu F."/>
            <person name="Rutten L."/>
            <person name="Van Zeijl A."/>
            <person name="Liu W."/>
            <person name="Santuari L."/>
            <person name="Cao Q."/>
            <person name="Sharma T."/>
            <person name="Shen D."/>
            <person name="Roswanjaya Y."/>
            <person name="Wardhani T."/>
            <person name="Kalhor M.S."/>
            <person name="Jansen J."/>
            <person name="Van den Hoogen J."/>
            <person name="Gungor B."/>
            <person name="Hartog M."/>
            <person name="Hontelez J."/>
            <person name="Verver J."/>
            <person name="Yang W.-C."/>
            <person name="Schijlen E."/>
            <person name="Repin R."/>
            <person name="Schilthuizen M."/>
            <person name="Schranz E."/>
            <person name="Heidstra R."/>
            <person name="Miyata K."/>
            <person name="Fedorova E."/>
            <person name="Kohlen W."/>
            <person name="Bisseling T."/>
            <person name="Smit S."/>
            <person name="Geurts R."/>
        </authorList>
    </citation>
    <scope>NUCLEOTIDE SEQUENCE [LARGE SCALE GENOMIC DNA]</scope>
    <source>
        <strain evidence="2">cv. WU1-14</strain>
    </source>
</reference>